<dbReference type="AlphaFoldDB" id="A0A392W4H3"/>
<keyword evidence="2" id="KW-1185">Reference proteome</keyword>
<organism evidence="1 2">
    <name type="scientific">Trifolium medium</name>
    <dbReference type="NCBI Taxonomy" id="97028"/>
    <lineage>
        <taxon>Eukaryota</taxon>
        <taxon>Viridiplantae</taxon>
        <taxon>Streptophyta</taxon>
        <taxon>Embryophyta</taxon>
        <taxon>Tracheophyta</taxon>
        <taxon>Spermatophyta</taxon>
        <taxon>Magnoliopsida</taxon>
        <taxon>eudicotyledons</taxon>
        <taxon>Gunneridae</taxon>
        <taxon>Pentapetalae</taxon>
        <taxon>rosids</taxon>
        <taxon>fabids</taxon>
        <taxon>Fabales</taxon>
        <taxon>Fabaceae</taxon>
        <taxon>Papilionoideae</taxon>
        <taxon>50 kb inversion clade</taxon>
        <taxon>NPAAA clade</taxon>
        <taxon>Hologalegina</taxon>
        <taxon>IRL clade</taxon>
        <taxon>Trifolieae</taxon>
        <taxon>Trifolium</taxon>
    </lineage>
</organism>
<proteinExistence type="predicted"/>
<evidence type="ECO:0000313" key="2">
    <source>
        <dbReference type="Proteomes" id="UP000265520"/>
    </source>
</evidence>
<name>A0A392W4H3_9FABA</name>
<feature type="non-terminal residue" evidence="1">
    <location>
        <position position="37"/>
    </location>
</feature>
<dbReference type="EMBL" id="LXQA011379878">
    <property type="protein sequence ID" value="MCI95217.1"/>
    <property type="molecule type" value="Genomic_DNA"/>
</dbReference>
<sequence length="37" mass="4402">MVDKMKMRKLEMIQSCGKLWRKLTVLKGVQCLLNHNK</sequence>
<reference evidence="1 2" key="1">
    <citation type="journal article" date="2018" name="Front. Plant Sci.">
        <title>Red Clover (Trifolium pratense) and Zigzag Clover (T. medium) - A Picture of Genomic Similarities and Differences.</title>
        <authorList>
            <person name="Dluhosova J."/>
            <person name="Istvanek J."/>
            <person name="Nedelnik J."/>
            <person name="Repkova J."/>
        </authorList>
    </citation>
    <scope>NUCLEOTIDE SEQUENCE [LARGE SCALE GENOMIC DNA]</scope>
    <source>
        <strain evidence="2">cv. 10/8</strain>
        <tissue evidence="1">Leaf</tissue>
    </source>
</reference>
<accession>A0A392W4H3</accession>
<comment type="caution">
    <text evidence="1">The sequence shown here is derived from an EMBL/GenBank/DDBJ whole genome shotgun (WGS) entry which is preliminary data.</text>
</comment>
<protein>
    <submittedName>
        <fullName evidence="1">Uncharacterized protein</fullName>
    </submittedName>
</protein>
<dbReference type="Proteomes" id="UP000265520">
    <property type="component" value="Unassembled WGS sequence"/>
</dbReference>
<evidence type="ECO:0000313" key="1">
    <source>
        <dbReference type="EMBL" id="MCI95217.1"/>
    </source>
</evidence>